<dbReference type="Pfam" id="PF13561">
    <property type="entry name" value="adh_short_C2"/>
    <property type="match status" value="1"/>
</dbReference>
<keyword evidence="3" id="KW-0560">Oxidoreductase</keyword>
<gene>
    <name evidence="5" type="ORF">CANCADRAFT_28468</name>
</gene>
<dbReference type="AlphaFoldDB" id="A0A1E4TC01"/>
<dbReference type="EMBL" id="KV453843">
    <property type="protein sequence ID" value="ODV89269.1"/>
    <property type="molecule type" value="Genomic_DNA"/>
</dbReference>
<dbReference type="PANTHER" id="PTHR42760">
    <property type="entry name" value="SHORT-CHAIN DEHYDROGENASES/REDUCTASES FAMILY MEMBER"/>
    <property type="match status" value="1"/>
</dbReference>
<organism evidence="5 6">
    <name type="scientific">Tortispora caseinolytica NRRL Y-17796</name>
    <dbReference type="NCBI Taxonomy" id="767744"/>
    <lineage>
        <taxon>Eukaryota</taxon>
        <taxon>Fungi</taxon>
        <taxon>Dikarya</taxon>
        <taxon>Ascomycota</taxon>
        <taxon>Saccharomycotina</taxon>
        <taxon>Trigonopsidomycetes</taxon>
        <taxon>Trigonopsidales</taxon>
        <taxon>Trigonopsidaceae</taxon>
        <taxon>Tortispora</taxon>
    </lineage>
</organism>
<dbReference type="PANTHER" id="PTHR42760:SF133">
    <property type="entry name" value="3-OXOACYL-[ACYL-CARRIER-PROTEIN] REDUCTASE"/>
    <property type="match status" value="1"/>
</dbReference>
<dbReference type="InterPro" id="IPR020904">
    <property type="entry name" value="Sc_DH/Rdtase_CS"/>
</dbReference>
<name>A0A1E4TC01_9ASCO</name>
<protein>
    <recommendedName>
        <fullName evidence="4">Ketoreductase domain-containing protein</fullName>
    </recommendedName>
</protein>
<dbReference type="GO" id="GO:0016616">
    <property type="term" value="F:oxidoreductase activity, acting on the CH-OH group of donors, NAD or NADP as acceptor"/>
    <property type="evidence" value="ECO:0007669"/>
    <property type="project" value="TreeGrafter"/>
</dbReference>
<evidence type="ECO:0000313" key="5">
    <source>
        <dbReference type="EMBL" id="ODV89269.1"/>
    </source>
</evidence>
<proteinExistence type="inferred from homology"/>
<dbReference type="Gene3D" id="3.40.50.720">
    <property type="entry name" value="NAD(P)-binding Rossmann-like Domain"/>
    <property type="match status" value="1"/>
</dbReference>
<comment type="similarity">
    <text evidence="1">Belongs to the short-chain dehydrogenases/reductases (SDR) family.</text>
</comment>
<reference evidence="6" key="1">
    <citation type="submission" date="2016-02" db="EMBL/GenBank/DDBJ databases">
        <title>Comparative genomics of biotechnologically important yeasts.</title>
        <authorList>
            <consortium name="DOE Joint Genome Institute"/>
            <person name="Riley R."/>
            <person name="Haridas S."/>
            <person name="Wolfe K.H."/>
            <person name="Lopes M.R."/>
            <person name="Hittinger C.T."/>
            <person name="Goker M."/>
            <person name="Salamov A."/>
            <person name="Wisecaver J."/>
            <person name="Long T.M."/>
            <person name="Aerts A.L."/>
            <person name="Barry K."/>
            <person name="Choi C."/>
            <person name="Clum A."/>
            <person name="Coughlan A.Y."/>
            <person name="Deshpande S."/>
            <person name="Douglass A.P."/>
            <person name="Hanson S.J."/>
            <person name="Klenk H.-P."/>
            <person name="Labutti K."/>
            <person name="Lapidus A."/>
            <person name="Lindquist E."/>
            <person name="Lipzen A."/>
            <person name="Meier-Kolthoff J.P."/>
            <person name="Ohm R.A."/>
            <person name="Otillar R.P."/>
            <person name="Pangilinan J."/>
            <person name="Peng Y."/>
            <person name="Rokas A."/>
            <person name="Rosa C.A."/>
            <person name="Scheuner C."/>
            <person name="Sibirny A.A."/>
            <person name="Slot J.C."/>
            <person name="Stielow J.B."/>
            <person name="Sun H."/>
            <person name="Kurtzman C.P."/>
            <person name="Blackwell M."/>
            <person name="Jeffries T.W."/>
            <person name="Grigoriev I.V."/>
        </authorList>
    </citation>
    <scope>NUCLEOTIDE SEQUENCE [LARGE SCALE GENOMIC DNA]</scope>
    <source>
        <strain evidence="6">NRRL Y-17796</strain>
    </source>
</reference>
<keyword evidence="2" id="KW-0521">NADP</keyword>
<accession>A0A1E4TC01</accession>
<evidence type="ECO:0000259" key="4">
    <source>
        <dbReference type="SMART" id="SM00822"/>
    </source>
</evidence>
<dbReference type="FunFam" id="3.40.50.720:FF:000173">
    <property type="entry name" value="3-oxoacyl-[acyl-carrier protein] reductase"/>
    <property type="match status" value="1"/>
</dbReference>
<dbReference type="PROSITE" id="PS00061">
    <property type="entry name" value="ADH_SHORT"/>
    <property type="match status" value="1"/>
</dbReference>
<dbReference type="PRINTS" id="PR00081">
    <property type="entry name" value="GDHRDH"/>
</dbReference>
<evidence type="ECO:0000256" key="3">
    <source>
        <dbReference type="ARBA" id="ARBA00023002"/>
    </source>
</evidence>
<dbReference type="SUPFAM" id="SSF51735">
    <property type="entry name" value="NAD(P)-binding Rossmann-fold domains"/>
    <property type="match status" value="1"/>
</dbReference>
<keyword evidence="6" id="KW-1185">Reference proteome</keyword>
<evidence type="ECO:0000313" key="6">
    <source>
        <dbReference type="Proteomes" id="UP000095023"/>
    </source>
</evidence>
<dbReference type="InterPro" id="IPR036291">
    <property type="entry name" value="NAD(P)-bd_dom_sf"/>
</dbReference>
<dbReference type="GO" id="GO:0048038">
    <property type="term" value="F:quinone binding"/>
    <property type="evidence" value="ECO:0007669"/>
    <property type="project" value="TreeGrafter"/>
</dbReference>
<dbReference type="PRINTS" id="PR00080">
    <property type="entry name" value="SDRFAMILY"/>
</dbReference>
<dbReference type="InterPro" id="IPR002347">
    <property type="entry name" value="SDR_fam"/>
</dbReference>
<dbReference type="SMART" id="SM00822">
    <property type="entry name" value="PKS_KR"/>
    <property type="match status" value="1"/>
</dbReference>
<feature type="domain" description="Ketoreductase" evidence="4">
    <location>
        <begin position="6"/>
        <end position="209"/>
    </location>
</feature>
<evidence type="ECO:0000256" key="1">
    <source>
        <dbReference type="ARBA" id="ARBA00006484"/>
    </source>
</evidence>
<dbReference type="OrthoDB" id="417891at2759"/>
<evidence type="ECO:0000256" key="2">
    <source>
        <dbReference type="ARBA" id="ARBA00022857"/>
    </source>
</evidence>
<dbReference type="GO" id="GO:0006633">
    <property type="term" value="P:fatty acid biosynthetic process"/>
    <property type="evidence" value="ECO:0007669"/>
    <property type="project" value="TreeGrafter"/>
</dbReference>
<dbReference type="InterPro" id="IPR057326">
    <property type="entry name" value="KR_dom"/>
</dbReference>
<dbReference type="Proteomes" id="UP000095023">
    <property type="component" value="Unassembled WGS sequence"/>
</dbReference>
<sequence length="237" mass="25047">MSLTGKIALITGGSRGIGYSIARLFAENGGKCIIVSRNLDSVQKAARSLPFPERKHLGVSHNVSQPWTDDPFEPIDIVVNAAGIPQNSLLMRLKTEEIDALIDTNLKGSILTTKKFVPSLLKTKGCIVHVSSVLGSIGSPGSSVYAASKVGIEGFSRSLAAELGPKGVRSNVIVPGLVETDMTKTIAPKILEQMKTKIPLARLGTPEEIAHTALFLATNNYINGASIRVDGGMSTSL</sequence>